<gene>
    <name evidence="2" type="ORF">NRE15_04165</name>
</gene>
<reference evidence="2 3" key="1">
    <citation type="submission" date="2022-08" db="EMBL/GenBank/DDBJ databases">
        <title>Aerococcaceae sp. nov isolated from spoiled eye mask.</title>
        <authorList>
            <person name="Zhou G."/>
            <person name="Xie X.-B."/>
            <person name="Shi Q.-S."/>
            <person name="Wang Y.-S."/>
            <person name="Wen X."/>
            <person name="Peng H."/>
            <person name="Yang X.-J."/>
            <person name="Tao H.-B."/>
            <person name="Huang X.-M."/>
        </authorList>
    </citation>
    <scope>NUCLEOTIDE SEQUENCE [LARGE SCALE GENOMIC DNA]</scope>
    <source>
        <strain evidence="3">DM20194951</strain>
    </source>
</reference>
<dbReference type="RefSeq" id="WP_313794352.1">
    <property type="nucleotide sequence ID" value="NZ_CP102453.1"/>
</dbReference>
<proteinExistence type="predicted"/>
<keyword evidence="3" id="KW-1185">Reference proteome</keyword>
<protein>
    <recommendedName>
        <fullName evidence="1">Imm-5-like domain-containing protein</fullName>
    </recommendedName>
</protein>
<name>A0ABY5P7Y2_9LACT</name>
<evidence type="ECO:0000259" key="1">
    <source>
        <dbReference type="Pfam" id="PF21805"/>
    </source>
</evidence>
<dbReference type="InterPro" id="IPR048667">
    <property type="entry name" value="Imm5-like"/>
</dbReference>
<sequence length="63" mass="7590">MAQWSLDLAQYILELVDDDWRTFDVIQDGFAVNELWQKEKARMHVVRQAAFKIHRSAKKVRMR</sequence>
<dbReference type="EMBL" id="CP102453">
    <property type="protein sequence ID" value="UUX34852.1"/>
    <property type="molecule type" value="Genomic_DNA"/>
</dbReference>
<dbReference type="Pfam" id="PF21805">
    <property type="entry name" value="Imm5_like"/>
    <property type="match status" value="1"/>
</dbReference>
<organism evidence="2 3">
    <name type="scientific">Fundicoccus culcitae</name>
    <dbReference type="NCBI Taxonomy" id="2969821"/>
    <lineage>
        <taxon>Bacteria</taxon>
        <taxon>Bacillati</taxon>
        <taxon>Bacillota</taxon>
        <taxon>Bacilli</taxon>
        <taxon>Lactobacillales</taxon>
        <taxon>Aerococcaceae</taxon>
        <taxon>Fundicoccus</taxon>
    </lineage>
</organism>
<feature type="domain" description="Imm-5-like" evidence="1">
    <location>
        <begin position="1"/>
        <end position="60"/>
    </location>
</feature>
<dbReference type="Proteomes" id="UP001315967">
    <property type="component" value="Chromosome"/>
</dbReference>
<accession>A0ABY5P7Y2</accession>
<evidence type="ECO:0000313" key="2">
    <source>
        <dbReference type="EMBL" id="UUX34852.1"/>
    </source>
</evidence>
<evidence type="ECO:0000313" key="3">
    <source>
        <dbReference type="Proteomes" id="UP001315967"/>
    </source>
</evidence>